<feature type="transmembrane region" description="Helical" evidence="22">
    <location>
        <begin position="45"/>
        <end position="66"/>
    </location>
</feature>
<evidence type="ECO:0000256" key="1">
    <source>
        <dbReference type="ARBA" id="ARBA00001946"/>
    </source>
</evidence>
<evidence type="ECO:0000256" key="8">
    <source>
        <dbReference type="ARBA" id="ARBA00022723"/>
    </source>
</evidence>
<gene>
    <name evidence="24" type="primary">nudG</name>
    <name evidence="24" type="ORF">Poly30_26930</name>
</gene>
<evidence type="ECO:0000256" key="7">
    <source>
        <dbReference type="ARBA" id="ARBA00022705"/>
    </source>
</evidence>
<evidence type="ECO:0000256" key="11">
    <source>
        <dbReference type="ARBA" id="ARBA00022842"/>
    </source>
</evidence>
<dbReference type="CDD" id="cd03425">
    <property type="entry name" value="NUDIX_MutT_NudA_like"/>
    <property type="match status" value="1"/>
</dbReference>
<dbReference type="Pfam" id="PF01594">
    <property type="entry name" value="AI-2E_transport"/>
    <property type="match status" value="1"/>
</dbReference>
<protein>
    <recommendedName>
        <fullName evidence="18">8-oxo-dGTP diphosphatase</fullName>
        <ecNumber evidence="17">3.6.1.55</ecNumber>
    </recommendedName>
    <alternativeName>
        <fullName evidence="21">7,8-dihydro-8-oxoguanine-triphosphatase</fullName>
    </alternativeName>
    <alternativeName>
        <fullName evidence="20">Mutator protein MutT</fullName>
    </alternativeName>
    <alternativeName>
        <fullName evidence="19">dGTP pyrophosphohydrolase</fullName>
    </alternativeName>
</protein>
<dbReference type="InterPro" id="IPR002549">
    <property type="entry name" value="AI-2E-like"/>
</dbReference>
<evidence type="ECO:0000313" key="25">
    <source>
        <dbReference type="Proteomes" id="UP000320390"/>
    </source>
</evidence>
<dbReference type="GO" id="GO:0044716">
    <property type="term" value="F:8-oxo-GDP phosphatase activity"/>
    <property type="evidence" value="ECO:0007669"/>
    <property type="project" value="TreeGrafter"/>
</dbReference>
<dbReference type="GO" id="GO:0006260">
    <property type="term" value="P:DNA replication"/>
    <property type="evidence" value="ECO:0007669"/>
    <property type="project" value="UniProtKB-KW"/>
</dbReference>
<dbReference type="EMBL" id="CP036434">
    <property type="protein sequence ID" value="QDV07174.1"/>
    <property type="molecule type" value="Genomic_DNA"/>
</dbReference>
<evidence type="ECO:0000256" key="6">
    <source>
        <dbReference type="ARBA" id="ARBA00022692"/>
    </source>
</evidence>
<evidence type="ECO:0000256" key="4">
    <source>
        <dbReference type="ARBA" id="ARBA00009773"/>
    </source>
</evidence>
<dbReference type="GO" id="GO:0046872">
    <property type="term" value="F:metal ion binding"/>
    <property type="evidence" value="ECO:0007669"/>
    <property type="project" value="UniProtKB-KW"/>
</dbReference>
<evidence type="ECO:0000256" key="22">
    <source>
        <dbReference type="SAM" id="Phobius"/>
    </source>
</evidence>
<evidence type="ECO:0000256" key="12">
    <source>
        <dbReference type="ARBA" id="ARBA00022989"/>
    </source>
</evidence>
<dbReference type="PANTHER" id="PTHR47707:SF1">
    <property type="entry name" value="NUDIX HYDROLASE FAMILY PROTEIN"/>
    <property type="match status" value="1"/>
</dbReference>
<dbReference type="PROSITE" id="PS00893">
    <property type="entry name" value="NUDIX_BOX"/>
    <property type="match status" value="1"/>
</dbReference>
<feature type="transmembrane region" description="Helical" evidence="22">
    <location>
        <begin position="260"/>
        <end position="281"/>
    </location>
</feature>
<proteinExistence type="inferred from homology"/>
<keyword evidence="10 24" id="KW-0378">Hydrolase</keyword>
<evidence type="ECO:0000256" key="16">
    <source>
        <dbReference type="ARBA" id="ARBA00036904"/>
    </source>
</evidence>
<dbReference type="Proteomes" id="UP000320390">
    <property type="component" value="Chromosome"/>
</dbReference>
<evidence type="ECO:0000256" key="17">
    <source>
        <dbReference type="ARBA" id="ARBA00038905"/>
    </source>
</evidence>
<feature type="domain" description="Nudix hydrolase" evidence="23">
    <location>
        <begin position="345"/>
        <end position="474"/>
    </location>
</feature>
<keyword evidence="12 22" id="KW-1133">Transmembrane helix</keyword>
<dbReference type="GO" id="GO:0016020">
    <property type="term" value="C:membrane"/>
    <property type="evidence" value="ECO:0007669"/>
    <property type="project" value="UniProtKB-SubCell"/>
</dbReference>
<evidence type="ECO:0000256" key="13">
    <source>
        <dbReference type="ARBA" id="ARBA00023136"/>
    </source>
</evidence>
<dbReference type="GO" id="GO:0044715">
    <property type="term" value="F:8-oxo-dGDP phosphatase activity"/>
    <property type="evidence" value="ECO:0007669"/>
    <property type="project" value="TreeGrafter"/>
</dbReference>
<sequence>MNGDSVNGNTVKGEPLMTERRVQTICLLLLATIATGAALQALSEVMIPFALAVFFSIALAPVVDFLGAKTRLSRPVSVGITMLLGALMLAILAAVVAQSLDQVGSVNFSDPETWKPVRPGWFPGPDSTWETLTEGVQALIPKFVGVLGSFLSQGITVLIFLMFLLVEQGRTRGRGSPASLNGTATVSGTVESRVKKYISVKVLTSAVTGTLVGLALWAIGVPAAVLFGLLTFLLNFIPTIGSVIAVLLPIPVLMSNDASLVTMALALGIPGAIQFVVGQIWENKLLGDAFDLRASVVLLALVFWGKIWGIVGMLLATPIMAVLKTLMEGWEVTRPLAKMMGQAGPPIEVCAAVVISRDGKILIARRTRPADVAGKWEFPGGKLEENESAAVCLVREFQEELGYAIVVGERLGSSMREGGEVPLRLTAFAARPADESAVAVPRDGTHDEVRWVSRDELGSMAERGELAPLDVPLVATIPSEASLPVPSV</sequence>
<evidence type="ECO:0000256" key="14">
    <source>
        <dbReference type="ARBA" id="ARBA00023204"/>
    </source>
</evidence>
<evidence type="ECO:0000256" key="19">
    <source>
        <dbReference type="ARBA" id="ARBA00041592"/>
    </source>
</evidence>
<keyword evidence="13 22" id="KW-0472">Membrane</keyword>
<evidence type="ECO:0000259" key="23">
    <source>
        <dbReference type="PROSITE" id="PS51462"/>
    </source>
</evidence>
<comment type="similarity">
    <text evidence="3">Belongs to the Nudix hydrolase family.</text>
</comment>
<keyword evidence="9" id="KW-0227">DNA damage</keyword>
<evidence type="ECO:0000256" key="2">
    <source>
        <dbReference type="ARBA" id="ARBA00004141"/>
    </source>
</evidence>
<name>A0A518ESW1_9BACT</name>
<evidence type="ECO:0000256" key="21">
    <source>
        <dbReference type="ARBA" id="ARBA00042798"/>
    </source>
</evidence>
<dbReference type="EC" id="3.6.1.55" evidence="17"/>
<dbReference type="AlphaFoldDB" id="A0A518ESW1"/>
<keyword evidence="7" id="KW-0235">DNA replication</keyword>
<feature type="transmembrane region" description="Helical" evidence="22">
    <location>
        <begin position="225"/>
        <end position="248"/>
    </location>
</feature>
<feature type="transmembrane region" description="Helical" evidence="22">
    <location>
        <begin position="202"/>
        <end position="219"/>
    </location>
</feature>
<comment type="subcellular location">
    <subcellularLocation>
        <location evidence="2">Membrane</location>
        <topology evidence="2">Multi-pass membrane protein</topology>
    </subcellularLocation>
</comment>
<keyword evidence="11" id="KW-0460">Magnesium</keyword>
<keyword evidence="6 22" id="KW-0812">Transmembrane</keyword>
<dbReference type="InterPro" id="IPR020084">
    <property type="entry name" value="NUDIX_hydrolase_CS"/>
</dbReference>
<dbReference type="GO" id="GO:0008413">
    <property type="term" value="F:8-oxo-7,8-dihydroguanosine triphosphate pyrophosphatase activity"/>
    <property type="evidence" value="ECO:0007669"/>
    <property type="project" value="TreeGrafter"/>
</dbReference>
<comment type="cofactor">
    <cofactor evidence="1">
        <name>Mg(2+)</name>
        <dbReference type="ChEBI" id="CHEBI:18420"/>
    </cofactor>
</comment>
<dbReference type="PROSITE" id="PS51462">
    <property type="entry name" value="NUDIX"/>
    <property type="match status" value="1"/>
</dbReference>
<feature type="transmembrane region" description="Helical" evidence="22">
    <location>
        <begin position="143"/>
        <end position="166"/>
    </location>
</feature>
<dbReference type="PANTHER" id="PTHR47707">
    <property type="entry name" value="8-OXO-DGTP DIPHOSPHATASE"/>
    <property type="match status" value="1"/>
</dbReference>
<dbReference type="Gene3D" id="3.90.79.10">
    <property type="entry name" value="Nucleoside Triphosphate Pyrophosphohydrolase"/>
    <property type="match status" value="1"/>
</dbReference>
<dbReference type="SUPFAM" id="SSF55811">
    <property type="entry name" value="Nudix"/>
    <property type="match status" value="1"/>
</dbReference>
<evidence type="ECO:0000256" key="20">
    <source>
        <dbReference type="ARBA" id="ARBA00041979"/>
    </source>
</evidence>
<dbReference type="InterPro" id="IPR047127">
    <property type="entry name" value="MutT-like"/>
</dbReference>
<keyword evidence="14" id="KW-0234">DNA repair</keyword>
<dbReference type="InterPro" id="IPR000086">
    <property type="entry name" value="NUDIX_hydrolase_dom"/>
</dbReference>
<comment type="catalytic activity">
    <reaction evidence="16">
        <text>8-oxo-GTP + H2O = 8-oxo-GMP + diphosphate + H(+)</text>
        <dbReference type="Rhea" id="RHEA:67616"/>
        <dbReference type="ChEBI" id="CHEBI:15377"/>
        <dbReference type="ChEBI" id="CHEBI:15378"/>
        <dbReference type="ChEBI" id="CHEBI:33019"/>
        <dbReference type="ChEBI" id="CHEBI:143553"/>
        <dbReference type="ChEBI" id="CHEBI:145694"/>
    </reaction>
</comment>
<evidence type="ECO:0000313" key="24">
    <source>
        <dbReference type="EMBL" id="QDV07174.1"/>
    </source>
</evidence>
<reference evidence="24 25" key="1">
    <citation type="submission" date="2019-02" db="EMBL/GenBank/DDBJ databases">
        <title>Deep-cultivation of Planctomycetes and their phenomic and genomic characterization uncovers novel biology.</title>
        <authorList>
            <person name="Wiegand S."/>
            <person name="Jogler M."/>
            <person name="Boedeker C."/>
            <person name="Pinto D."/>
            <person name="Vollmers J."/>
            <person name="Rivas-Marin E."/>
            <person name="Kohn T."/>
            <person name="Peeters S.H."/>
            <person name="Heuer A."/>
            <person name="Rast P."/>
            <person name="Oberbeckmann S."/>
            <person name="Bunk B."/>
            <person name="Jeske O."/>
            <person name="Meyerdierks A."/>
            <person name="Storesund J.E."/>
            <person name="Kallscheuer N."/>
            <person name="Luecker S."/>
            <person name="Lage O.M."/>
            <person name="Pohl T."/>
            <person name="Merkel B.J."/>
            <person name="Hornburger P."/>
            <person name="Mueller R.-W."/>
            <person name="Bruemmer F."/>
            <person name="Labrenz M."/>
            <person name="Spormann A.M."/>
            <person name="Op den Camp H."/>
            <person name="Overmann J."/>
            <person name="Amann R."/>
            <person name="Jetten M.S.M."/>
            <person name="Mascher T."/>
            <person name="Medema M.H."/>
            <person name="Devos D.P."/>
            <person name="Kaster A.-K."/>
            <person name="Ovreas L."/>
            <person name="Rohde M."/>
            <person name="Galperin M.Y."/>
            <person name="Jogler C."/>
        </authorList>
    </citation>
    <scope>NUCLEOTIDE SEQUENCE [LARGE SCALE GENOMIC DNA]</scope>
    <source>
        <strain evidence="24 25">Poly30</strain>
    </source>
</reference>
<evidence type="ECO:0000256" key="9">
    <source>
        <dbReference type="ARBA" id="ARBA00022763"/>
    </source>
</evidence>
<evidence type="ECO:0000256" key="18">
    <source>
        <dbReference type="ARBA" id="ARBA00040794"/>
    </source>
</evidence>
<dbReference type="InterPro" id="IPR015797">
    <property type="entry name" value="NUDIX_hydrolase-like_dom_sf"/>
</dbReference>
<feature type="transmembrane region" description="Helical" evidence="22">
    <location>
        <begin position="22"/>
        <end position="39"/>
    </location>
</feature>
<organism evidence="24 25">
    <name type="scientific">Saltatorellus ferox</name>
    <dbReference type="NCBI Taxonomy" id="2528018"/>
    <lineage>
        <taxon>Bacteria</taxon>
        <taxon>Pseudomonadati</taxon>
        <taxon>Planctomycetota</taxon>
        <taxon>Planctomycetia</taxon>
        <taxon>Planctomycetia incertae sedis</taxon>
        <taxon>Saltatorellus</taxon>
    </lineage>
</organism>
<evidence type="ECO:0000256" key="10">
    <source>
        <dbReference type="ARBA" id="ARBA00022801"/>
    </source>
</evidence>
<comment type="catalytic activity">
    <reaction evidence="15">
        <text>8-oxo-dGTP + H2O = 8-oxo-dGMP + diphosphate + H(+)</text>
        <dbReference type="Rhea" id="RHEA:31575"/>
        <dbReference type="ChEBI" id="CHEBI:15377"/>
        <dbReference type="ChEBI" id="CHEBI:15378"/>
        <dbReference type="ChEBI" id="CHEBI:33019"/>
        <dbReference type="ChEBI" id="CHEBI:63224"/>
        <dbReference type="ChEBI" id="CHEBI:77896"/>
        <dbReference type="EC" id="3.6.1.55"/>
    </reaction>
</comment>
<dbReference type="Pfam" id="PF00293">
    <property type="entry name" value="NUDIX"/>
    <property type="match status" value="1"/>
</dbReference>
<evidence type="ECO:0000256" key="3">
    <source>
        <dbReference type="ARBA" id="ARBA00005582"/>
    </source>
</evidence>
<dbReference type="GO" id="GO:0006281">
    <property type="term" value="P:DNA repair"/>
    <property type="evidence" value="ECO:0007669"/>
    <property type="project" value="UniProtKB-KW"/>
</dbReference>
<comment type="similarity">
    <text evidence="4">Belongs to the autoinducer-2 exporter (AI-2E) (TC 2.A.86) family.</text>
</comment>
<accession>A0A518ESW1</accession>
<evidence type="ECO:0000256" key="5">
    <source>
        <dbReference type="ARBA" id="ARBA00022457"/>
    </source>
</evidence>
<evidence type="ECO:0000256" key="15">
    <source>
        <dbReference type="ARBA" id="ARBA00035861"/>
    </source>
</evidence>
<feature type="transmembrane region" description="Helical" evidence="22">
    <location>
        <begin position="301"/>
        <end position="323"/>
    </location>
</feature>
<feature type="transmembrane region" description="Helical" evidence="22">
    <location>
        <begin position="78"/>
        <end position="100"/>
    </location>
</feature>
<keyword evidence="25" id="KW-1185">Reference proteome</keyword>
<keyword evidence="5" id="KW-0515">Mutator protein</keyword>
<keyword evidence="8" id="KW-0479">Metal-binding</keyword>
<dbReference type="GO" id="GO:0035539">
    <property type="term" value="F:8-oxo-7,8-dihydrodeoxyguanosine triphosphate pyrophosphatase activity"/>
    <property type="evidence" value="ECO:0007669"/>
    <property type="project" value="UniProtKB-EC"/>
</dbReference>